<keyword evidence="5" id="KW-1185">Reference proteome</keyword>
<dbReference type="InterPro" id="IPR035094">
    <property type="entry name" value="EgtD"/>
</dbReference>
<gene>
    <name evidence="4" type="ORF">AKJ08_3635</name>
</gene>
<dbReference type="NCBIfam" id="TIGR03438">
    <property type="entry name" value="egtD_ergothio"/>
    <property type="match status" value="1"/>
</dbReference>
<dbReference type="InterPro" id="IPR029063">
    <property type="entry name" value="SAM-dependent_MTases_sf"/>
</dbReference>
<evidence type="ECO:0000313" key="5">
    <source>
        <dbReference type="Proteomes" id="UP000055590"/>
    </source>
</evidence>
<sequence length="330" mass="37614">MRRIENDREASQRLVVDVHVRPGEGSTLADDVRKGLGRKPKSLPPKHFYDERGSKLFDQICDTPEYYQTRTEQALLEQIAEPLVSQVHPTGLVELGSGAARKTRCLLEAAKSSCCYVPFDVSEEMLRSSASALQRDYPWLKIHGVVGDYDRHLDRIPELGRRLFVFLGGTIGNFEDDEARRFLGRIASIMGAEDRLLMGTDLVKDRAELDAAYNDDQGLTAEFNKNVLRVINRELDADFELDRFEHVAFFREERSRIEMHLRSVGAQKVRVKRIGLEVSFEDGETIHTEISRKFTRSSVERLYASSNLEMESWHVPANDAFALSVARRVV</sequence>
<dbReference type="PIRSF" id="PIRSF018005">
    <property type="entry name" value="UCP018005"/>
    <property type="match status" value="1"/>
</dbReference>
<dbReference type="KEGG" id="vin:AKJ08_3635"/>
<dbReference type="GO" id="GO:0008168">
    <property type="term" value="F:methyltransferase activity"/>
    <property type="evidence" value="ECO:0007669"/>
    <property type="project" value="UniProtKB-KW"/>
</dbReference>
<name>A0A0K1PI85_9BACT</name>
<dbReference type="STRING" id="1391653.AKJ08_3635"/>
<organism evidence="4 5">
    <name type="scientific">Vulgatibacter incomptus</name>
    <dbReference type="NCBI Taxonomy" id="1391653"/>
    <lineage>
        <taxon>Bacteria</taxon>
        <taxon>Pseudomonadati</taxon>
        <taxon>Myxococcota</taxon>
        <taxon>Myxococcia</taxon>
        <taxon>Myxococcales</taxon>
        <taxon>Cystobacterineae</taxon>
        <taxon>Vulgatibacteraceae</taxon>
        <taxon>Vulgatibacter</taxon>
    </lineage>
</organism>
<proteinExistence type="predicted"/>
<dbReference type="Pfam" id="PF10017">
    <property type="entry name" value="Methyltransf_33"/>
    <property type="match status" value="1"/>
</dbReference>
<evidence type="ECO:0000256" key="2">
    <source>
        <dbReference type="ARBA" id="ARBA00022679"/>
    </source>
</evidence>
<evidence type="ECO:0000259" key="3">
    <source>
        <dbReference type="Pfam" id="PF10017"/>
    </source>
</evidence>
<keyword evidence="1 4" id="KW-0489">Methyltransferase</keyword>
<feature type="domain" description="Histidine-specific methyltransferase SAM-dependent" evidence="3">
    <location>
        <begin position="29"/>
        <end position="327"/>
    </location>
</feature>
<dbReference type="InterPro" id="IPR051128">
    <property type="entry name" value="EgtD_Methyltrsf_superfamily"/>
</dbReference>
<evidence type="ECO:0000256" key="1">
    <source>
        <dbReference type="ARBA" id="ARBA00022603"/>
    </source>
</evidence>
<dbReference type="InterPro" id="IPR019257">
    <property type="entry name" value="MeTrfase_dom"/>
</dbReference>
<dbReference type="PATRIC" id="fig|1391653.3.peg.3792"/>
<dbReference type="RefSeq" id="WP_050727294.1">
    <property type="nucleotide sequence ID" value="NZ_CP012332.1"/>
</dbReference>
<accession>A0A0K1PI85</accession>
<dbReference type="GO" id="GO:0032259">
    <property type="term" value="P:methylation"/>
    <property type="evidence" value="ECO:0007669"/>
    <property type="project" value="UniProtKB-KW"/>
</dbReference>
<evidence type="ECO:0000313" key="4">
    <source>
        <dbReference type="EMBL" id="AKU93248.1"/>
    </source>
</evidence>
<dbReference type="EMBL" id="CP012332">
    <property type="protein sequence ID" value="AKU93248.1"/>
    <property type="molecule type" value="Genomic_DNA"/>
</dbReference>
<dbReference type="SUPFAM" id="SSF53335">
    <property type="entry name" value="S-adenosyl-L-methionine-dependent methyltransferases"/>
    <property type="match status" value="1"/>
</dbReference>
<dbReference type="Gene3D" id="3.40.50.150">
    <property type="entry name" value="Vaccinia Virus protein VP39"/>
    <property type="match status" value="1"/>
</dbReference>
<dbReference type="Proteomes" id="UP000055590">
    <property type="component" value="Chromosome"/>
</dbReference>
<dbReference type="PANTHER" id="PTHR43397">
    <property type="entry name" value="ERGOTHIONEINE BIOSYNTHESIS PROTEIN 1"/>
    <property type="match status" value="1"/>
</dbReference>
<keyword evidence="2 4" id="KW-0808">Transferase</keyword>
<reference evidence="4 5" key="1">
    <citation type="submission" date="2015-08" db="EMBL/GenBank/DDBJ databases">
        <authorList>
            <person name="Babu N.S."/>
            <person name="Beckwith C.J."/>
            <person name="Beseler K.G."/>
            <person name="Brison A."/>
            <person name="Carone J.V."/>
            <person name="Caskin T.P."/>
            <person name="Diamond M."/>
            <person name="Durham M.E."/>
            <person name="Foxe J.M."/>
            <person name="Go M."/>
            <person name="Henderson B.A."/>
            <person name="Jones I.B."/>
            <person name="McGettigan J.A."/>
            <person name="Micheletti S.J."/>
            <person name="Nasrallah M.E."/>
            <person name="Ortiz D."/>
            <person name="Piller C.R."/>
            <person name="Privatt S.R."/>
            <person name="Schneider S.L."/>
            <person name="Sharp S."/>
            <person name="Smith T.C."/>
            <person name="Stanton J.D."/>
            <person name="Ullery H.E."/>
            <person name="Wilson R.J."/>
            <person name="Serrano M.G."/>
            <person name="Buck G."/>
            <person name="Lee V."/>
            <person name="Wang Y."/>
            <person name="Carvalho R."/>
            <person name="Voegtly L."/>
            <person name="Shi R."/>
            <person name="Duckworth R."/>
            <person name="Johnson A."/>
            <person name="Loviza R."/>
            <person name="Walstead R."/>
            <person name="Shah Z."/>
            <person name="Kiflezghi M."/>
            <person name="Wade K."/>
            <person name="Ball S.L."/>
            <person name="Bradley K.W."/>
            <person name="Asai D.J."/>
            <person name="Bowman C.A."/>
            <person name="Russell D.A."/>
            <person name="Pope W.H."/>
            <person name="Jacobs-Sera D."/>
            <person name="Hendrix R.W."/>
            <person name="Hatfull G.F."/>
        </authorList>
    </citation>
    <scope>NUCLEOTIDE SEQUENCE [LARGE SCALE GENOMIC DNA]</scope>
    <source>
        <strain evidence="4 5">DSM 27710</strain>
    </source>
</reference>
<dbReference type="InterPro" id="IPR017804">
    <property type="entry name" value="MeTrfase_EgtD-like"/>
</dbReference>
<protein>
    <submittedName>
        <fullName evidence="4">Dimethylhistidine N-methyltransferase</fullName>
    </submittedName>
</protein>
<dbReference type="PANTHER" id="PTHR43397:SF1">
    <property type="entry name" value="ERGOTHIONEINE BIOSYNTHESIS PROTEIN 1"/>
    <property type="match status" value="1"/>
</dbReference>
<dbReference type="AlphaFoldDB" id="A0A0K1PI85"/>